<evidence type="ECO:0008006" key="4">
    <source>
        <dbReference type="Google" id="ProtNLM"/>
    </source>
</evidence>
<dbReference type="InterPro" id="IPR011333">
    <property type="entry name" value="SKP1/BTB/POZ_sf"/>
</dbReference>
<name>A0A168ERM5_9HYPO</name>
<dbReference type="Proteomes" id="UP000078544">
    <property type="component" value="Unassembled WGS sequence"/>
</dbReference>
<dbReference type="EMBL" id="AZGY01000004">
    <property type="protein sequence ID" value="KZZ99079.1"/>
    <property type="molecule type" value="Genomic_DNA"/>
</dbReference>
<dbReference type="Gene3D" id="3.30.710.10">
    <property type="entry name" value="Potassium Channel Kv1.1, Chain A"/>
    <property type="match status" value="1"/>
</dbReference>
<evidence type="ECO:0000313" key="3">
    <source>
        <dbReference type="Proteomes" id="UP000078544"/>
    </source>
</evidence>
<comment type="caution">
    <text evidence="2">The sequence shown here is derived from an EMBL/GenBank/DDBJ whole genome shotgun (WGS) entry which is preliminary data.</text>
</comment>
<dbReference type="SUPFAM" id="SSF54695">
    <property type="entry name" value="POZ domain"/>
    <property type="match status" value="1"/>
</dbReference>
<dbReference type="STRING" id="1081109.A0A168ERM5"/>
<keyword evidence="3" id="KW-1185">Reference proteome</keyword>
<feature type="region of interest" description="Disordered" evidence="1">
    <location>
        <begin position="243"/>
        <end position="298"/>
    </location>
</feature>
<dbReference type="AlphaFoldDB" id="A0A168ERM5"/>
<evidence type="ECO:0000313" key="2">
    <source>
        <dbReference type="EMBL" id="KZZ99079.1"/>
    </source>
</evidence>
<organism evidence="2 3">
    <name type="scientific">Moelleriella libera RCEF 2490</name>
    <dbReference type="NCBI Taxonomy" id="1081109"/>
    <lineage>
        <taxon>Eukaryota</taxon>
        <taxon>Fungi</taxon>
        <taxon>Dikarya</taxon>
        <taxon>Ascomycota</taxon>
        <taxon>Pezizomycotina</taxon>
        <taxon>Sordariomycetes</taxon>
        <taxon>Hypocreomycetidae</taxon>
        <taxon>Hypocreales</taxon>
        <taxon>Clavicipitaceae</taxon>
        <taxon>Moelleriella</taxon>
    </lineage>
</organism>
<accession>A0A168ERM5</accession>
<sequence>MTAILVGAKKHPFSVNKRLLCEASPFFSERLLQDSIQTQKPVRLWLPSESSTMFALFVHWLHSPSPATFRRFLDERESSTPSSSSHDALIRLHLFASHLDLHRLQDLAMDAIQDLYLRQDWDVPPSLIRYLYTQCEAVPAVRLRRWAVAMVAFSLNSNDGGGDDDDDGGGGAVEVGGGHHLLFHSLPAFKADYATHMQNMKIAGLDVRFKNPQLRIAANKLRNDQRLVGFRECSFHSHRAAVGERPCPHTESPNSPLPAQGCDRMAQPGSQIPSPTSPVPVPSFLAKDRGSRRPRHVRSISSGLWAEYGEAMARKGCETRKMQESRLS</sequence>
<dbReference type="OrthoDB" id="1022638at2759"/>
<reference evidence="2 3" key="1">
    <citation type="journal article" date="2016" name="Genome Biol. Evol.">
        <title>Divergent and convergent evolution of fungal pathogenicity.</title>
        <authorList>
            <person name="Shang Y."/>
            <person name="Xiao G."/>
            <person name="Zheng P."/>
            <person name="Cen K."/>
            <person name="Zhan S."/>
            <person name="Wang C."/>
        </authorList>
    </citation>
    <scope>NUCLEOTIDE SEQUENCE [LARGE SCALE GENOMIC DNA]</scope>
    <source>
        <strain evidence="2 3">RCEF 2490</strain>
    </source>
</reference>
<protein>
    <recommendedName>
        <fullName evidence="4">BTB domain-containing protein</fullName>
    </recommendedName>
</protein>
<gene>
    <name evidence="2" type="ORF">AAL_02630</name>
</gene>
<proteinExistence type="predicted"/>
<evidence type="ECO:0000256" key="1">
    <source>
        <dbReference type="SAM" id="MobiDB-lite"/>
    </source>
</evidence>